<dbReference type="PANTHER" id="PTHR43317:SF1">
    <property type="entry name" value="THERMOSPERMINE SYNTHASE ACAULIS5"/>
    <property type="match status" value="1"/>
</dbReference>
<name>A0ABR6UCJ6_9ACTN</name>
<keyword evidence="3" id="KW-1185">Reference proteome</keyword>
<keyword evidence="1" id="KW-0620">Polyamine biosynthesis</keyword>
<dbReference type="InterPro" id="IPR029063">
    <property type="entry name" value="SAM-dependent_MTases_sf"/>
</dbReference>
<reference evidence="2 3" key="1">
    <citation type="submission" date="2020-08" db="EMBL/GenBank/DDBJ databases">
        <title>novel species in genus Nocardioides.</title>
        <authorList>
            <person name="Zhang G."/>
        </authorList>
    </citation>
    <scope>NUCLEOTIDE SEQUENCE [LARGE SCALE GENOMIC DNA]</scope>
    <source>
        <strain evidence="2 3">SC8A-24</strain>
    </source>
</reference>
<dbReference type="RefSeq" id="WP_186347361.1">
    <property type="nucleotide sequence ID" value="NZ_BMMR01000001.1"/>
</dbReference>
<accession>A0ABR6UCJ6</accession>
<evidence type="ECO:0000313" key="3">
    <source>
        <dbReference type="Proteomes" id="UP000604001"/>
    </source>
</evidence>
<evidence type="ECO:0000256" key="1">
    <source>
        <dbReference type="ARBA" id="ARBA00023115"/>
    </source>
</evidence>
<protein>
    <submittedName>
        <fullName evidence="2">Fused MFS/spermidine synthase</fullName>
    </submittedName>
</protein>
<gene>
    <name evidence="2" type="ORF">H7344_17940</name>
</gene>
<dbReference type="Proteomes" id="UP000604001">
    <property type="component" value="Unassembled WGS sequence"/>
</dbReference>
<dbReference type="NCBIfam" id="NF037959">
    <property type="entry name" value="MFS_SpdSyn"/>
    <property type="match status" value="1"/>
</dbReference>
<dbReference type="PANTHER" id="PTHR43317">
    <property type="entry name" value="THERMOSPERMINE SYNTHASE ACAULIS5"/>
    <property type="match status" value="1"/>
</dbReference>
<sequence length="251" mass="26546">MTAPHHEVVPADRPDAWLVRRDGRDQSHVDLADPTHLAFDYVRRLGDVVDLHRPAGEPTRVVHVGGAGLTLPRYVAATRPGSWQVVLEPDEALTATVRELLPLPRRSGIRVRPVDGRTGTAALRADCADLVVLDAYDDGRVPAELVTAAFFADVGRVLAPGGWFLLNLSDRAPFAATRDAVAGLRTVFARTLVAAEPATLRARRAGNLTVVAGPDDSLADALTARAAGGALAARVLGHDRVSDSFGGGRGT</sequence>
<dbReference type="EMBL" id="JACMYC010000017">
    <property type="protein sequence ID" value="MBC2962176.1"/>
    <property type="molecule type" value="Genomic_DNA"/>
</dbReference>
<dbReference type="Gene3D" id="3.40.50.150">
    <property type="entry name" value="Vaccinia Virus protein VP39"/>
    <property type="match status" value="1"/>
</dbReference>
<comment type="caution">
    <text evidence="2">The sequence shown here is derived from an EMBL/GenBank/DDBJ whole genome shotgun (WGS) entry which is preliminary data.</text>
</comment>
<organism evidence="2 3">
    <name type="scientific">Nocardioides deserti</name>
    <dbReference type="NCBI Taxonomy" id="1588644"/>
    <lineage>
        <taxon>Bacteria</taxon>
        <taxon>Bacillati</taxon>
        <taxon>Actinomycetota</taxon>
        <taxon>Actinomycetes</taxon>
        <taxon>Propionibacteriales</taxon>
        <taxon>Nocardioidaceae</taxon>
        <taxon>Nocardioides</taxon>
    </lineage>
</organism>
<evidence type="ECO:0000313" key="2">
    <source>
        <dbReference type="EMBL" id="MBC2962176.1"/>
    </source>
</evidence>
<dbReference type="SUPFAM" id="SSF53335">
    <property type="entry name" value="S-adenosyl-L-methionine-dependent methyltransferases"/>
    <property type="match status" value="1"/>
</dbReference>
<proteinExistence type="predicted"/>